<organism evidence="2 3">
    <name type="scientific">Novacetimonas hansenii</name>
    <name type="common">Komagataeibacter hansenii</name>
    <dbReference type="NCBI Taxonomy" id="436"/>
    <lineage>
        <taxon>Bacteria</taxon>
        <taxon>Pseudomonadati</taxon>
        <taxon>Pseudomonadota</taxon>
        <taxon>Alphaproteobacteria</taxon>
        <taxon>Acetobacterales</taxon>
        <taxon>Acetobacteraceae</taxon>
        <taxon>Novacetimonas</taxon>
    </lineage>
</organism>
<dbReference type="Gene3D" id="1.20.1290.10">
    <property type="entry name" value="AhpD-like"/>
    <property type="match status" value="1"/>
</dbReference>
<dbReference type="NCBIfam" id="TIGR00778">
    <property type="entry name" value="ahpD_dom"/>
    <property type="match status" value="1"/>
</dbReference>
<dbReference type="EMBL" id="BJNN01000151">
    <property type="protein sequence ID" value="GEC64957.1"/>
    <property type="molecule type" value="Genomic_DNA"/>
</dbReference>
<keyword evidence="3" id="KW-1185">Reference proteome</keyword>
<dbReference type="PANTHER" id="PTHR33930">
    <property type="entry name" value="ALKYL HYDROPEROXIDE REDUCTASE AHPD"/>
    <property type="match status" value="1"/>
</dbReference>
<dbReference type="PANTHER" id="PTHR33930:SF2">
    <property type="entry name" value="BLR3452 PROTEIN"/>
    <property type="match status" value="1"/>
</dbReference>
<gene>
    <name evidence="2" type="ORF">GHA01_28060</name>
</gene>
<dbReference type="Pfam" id="PF02627">
    <property type="entry name" value="CMD"/>
    <property type="match status" value="1"/>
</dbReference>
<evidence type="ECO:0000259" key="1">
    <source>
        <dbReference type="Pfam" id="PF02627"/>
    </source>
</evidence>
<evidence type="ECO:0000313" key="3">
    <source>
        <dbReference type="Proteomes" id="UP000319478"/>
    </source>
</evidence>
<dbReference type="InterPro" id="IPR004675">
    <property type="entry name" value="AhpD_core"/>
</dbReference>
<comment type="caution">
    <text evidence="2">The sequence shown here is derived from an EMBL/GenBank/DDBJ whole genome shotgun (WGS) entry which is preliminary data.</text>
</comment>
<feature type="domain" description="Carboxymuconolactone decarboxylase-like" evidence="1">
    <location>
        <begin position="26"/>
        <end position="108"/>
    </location>
</feature>
<proteinExistence type="predicted"/>
<dbReference type="Proteomes" id="UP000319478">
    <property type="component" value="Unassembled WGS sequence"/>
</dbReference>
<dbReference type="InterPro" id="IPR029032">
    <property type="entry name" value="AhpD-like"/>
</dbReference>
<dbReference type="InterPro" id="IPR003779">
    <property type="entry name" value="CMD-like"/>
</dbReference>
<name>A0ABQ0SHY7_NOVHA</name>
<evidence type="ECO:0000313" key="2">
    <source>
        <dbReference type="EMBL" id="GEC64957.1"/>
    </source>
</evidence>
<accession>A0ABQ0SHY7</accession>
<sequence>MTMMMDWNTYRDQLAKGFGKVATLSPGTVEAVVAAGEAGAKTGHLDAKTRELIALAVAATTRCDGCITVHSAEAVKAGATREEIAEALGVAVAMNAGAALVYSARVLDAVDALDTAKG</sequence>
<dbReference type="SUPFAM" id="SSF69118">
    <property type="entry name" value="AhpD-like"/>
    <property type="match status" value="1"/>
</dbReference>
<reference evidence="2 3" key="1">
    <citation type="submission" date="2019-06" db="EMBL/GenBank/DDBJ databases">
        <title>Whole genome shotgun sequence of Komagataeibacter hansenii NBRC 14820.</title>
        <authorList>
            <person name="Hosoyama A."/>
            <person name="Uohara A."/>
            <person name="Ohji S."/>
            <person name="Ichikawa N."/>
        </authorList>
    </citation>
    <scope>NUCLEOTIDE SEQUENCE [LARGE SCALE GENOMIC DNA]</scope>
    <source>
        <strain evidence="2 3">NBRC 14820</strain>
    </source>
</reference>
<protein>
    <submittedName>
        <fullName evidence="2">Alkyl hydroperoxide reductase AhpD</fullName>
    </submittedName>
</protein>